<protein>
    <submittedName>
        <fullName evidence="7">Na/Pi cotransporter family protein</fullName>
    </submittedName>
</protein>
<evidence type="ECO:0000256" key="1">
    <source>
        <dbReference type="ARBA" id="ARBA00004651"/>
    </source>
</evidence>
<comment type="caution">
    <text evidence="7">The sequence shown here is derived from an EMBL/GenBank/DDBJ whole genome shotgun (WGS) entry which is preliminary data.</text>
</comment>
<accession>A0A6L8VJ26</accession>
<keyword evidence="4 6" id="KW-1133">Transmembrane helix</keyword>
<dbReference type="EMBL" id="WWNR01000006">
    <property type="protein sequence ID" value="MZQ89696.1"/>
    <property type="molecule type" value="Genomic_DNA"/>
</dbReference>
<comment type="subcellular location">
    <subcellularLocation>
        <location evidence="1">Cell membrane</location>
        <topology evidence="1">Multi-pass membrane protein</topology>
    </subcellularLocation>
</comment>
<proteinExistence type="predicted"/>
<feature type="transmembrane region" description="Helical" evidence="6">
    <location>
        <begin position="248"/>
        <end position="270"/>
    </location>
</feature>
<name>A0A6L8VJ26_9RHOB</name>
<evidence type="ECO:0000256" key="2">
    <source>
        <dbReference type="ARBA" id="ARBA00022475"/>
    </source>
</evidence>
<sequence length="515" mass="53612">MTQNLLLLAGGIGLYILGMQMMTDALRQLASRQLREALRRFTTSPLSGAVTGAAATAVVQSSSAVLVTTIGFVGAGLLTFPQAIGIIYGANVGTTITGWMVVLLGVKLQLGMAALPMLLAAALLRALAGGAWARAGTLLAGFSLIFLGFDLMQQGTGAFETWLVFDRLPGDTLAGRLALLGIGIGVTLVIQSSSAGVAMALVLLTSGAISLPQAAAMVIGMDIGTTFKSLIATIGGSRDMRRTAMAHVAYNVVTGLAAFAVVGWAAPALAMLTGGDAPAALVAFHTAFNLLGVMLMLPLTAPFARLIERLVPGRSPSLTQKLDPALLADPGAALDAAGAATDAIASALCTALGTRLGPTGDTAPLDELAPLLQPALDDLESFLTRIRVAEGDAATLARRSAALHRFDHLQRLAHRAAQTDRIALLARDPVLRRPAYAFGAALTRAAQAPRDPATARQLARLEATLLHRAHRLRRSALLREHAGLVSPEGVFDLTDASRWLTRSAHHAERIAHYAL</sequence>
<dbReference type="GO" id="GO:0044341">
    <property type="term" value="P:sodium-dependent phosphate transport"/>
    <property type="evidence" value="ECO:0007669"/>
    <property type="project" value="InterPro"/>
</dbReference>
<evidence type="ECO:0000256" key="6">
    <source>
        <dbReference type="SAM" id="Phobius"/>
    </source>
</evidence>
<dbReference type="OrthoDB" id="9763003at2"/>
<reference evidence="7 8" key="1">
    <citation type="submission" date="2020-01" db="EMBL/GenBank/DDBJ databases">
        <title>Frigidibacter albus SP32T (=CGMCC 1.13995T).</title>
        <authorList>
            <person name="Liao X."/>
        </authorList>
    </citation>
    <scope>NUCLEOTIDE SEQUENCE [LARGE SCALE GENOMIC DNA]</scope>
    <source>
        <strain evidence="7 8">SP32</strain>
    </source>
</reference>
<keyword evidence="2" id="KW-1003">Cell membrane</keyword>
<keyword evidence="8" id="KW-1185">Reference proteome</keyword>
<keyword evidence="3 6" id="KW-0812">Transmembrane</keyword>
<keyword evidence="5 6" id="KW-0472">Membrane</keyword>
<gene>
    <name evidence="7" type="ORF">GS660_11390</name>
</gene>
<evidence type="ECO:0000256" key="3">
    <source>
        <dbReference type="ARBA" id="ARBA00022692"/>
    </source>
</evidence>
<organism evidence="7 8">
    <name type="scientific">Frigidibacter albus</name>
    <dbReference type="NCBI Taxonomy" id="1465486"/>
    <lineage>
        <taxon>Bacteria</taxon>
        <taxon>Pseudomonadati</taxon>
        <taxon>Pseudomonadota</taxon>
        <taxon>Alphaproteobacteria</taxon>
        <taxon>Rhodobacterales</taxon>
        <taxon>Paracoccaceae</taxon>
        <taxon>Frigidibacter</taxon>
    </lineage>
</organism>
<feature type="transmembrane region" description="Helical" evidence="6">
    <location>
        <begin position="139"/>
        <end position="165"/>
    </location>
</feature>
<dbReference type="Pfam" id="PF02690">
    <property type="entry name" value="Na_Pi_cotrans"/>
    <property type="match status" value="2"/>
</dbReference>
<dbReference type="PANTHER" id="PTHR10010:SF46">
    <property type="entry name" value="SODIUM-DEPENDENT PHOSPHATE TRANSPORT PROTEIN 2B"/>
    <property type="match status" value="1"/>
</dbReference>
<dbReference type="GO" id="GO:0005436">
    <property type="term" value="F:sodium:phosphate symporter activity"/>
    <property type="evidence" value="ECO:0007669"/>
    <property type="project" value="InterPro"/>
</dbReference>
<dbReference type="InterPro" id="IPR003841">
    <property type="entry name" value="Na/Pi_transpt"/>
</dbReference>
<dbReference type="Proteomes" id="UP000477083">
    <property type="component" value="Unassembled WGS sequence"/>
</dbReference>
<feature type="transmembrane region" description="Helical" evidence="6">
    <location>
        <begin position="177"/>
        <end position="202"/>
    </location>
</feature>
<dbReference type="RefSeq" id="WP_161346521.1">
    <property type="nucleotide sequence ID" value="NZ_BMGW01000006.1"/>
</dbReference>
<evidence type="ECO:0000313" key="7">
    <source>
        <dbReference type="EMBL" id="MZQ89696.1"/>
    </source>
</evidence>
<feature type="transmembrane region" description="Helical" evidence="6">
    <location>
        <begin position="282"/>
        <end position="304"/>
    </location>
</feature>
<feature type="transmembrane region" description="Helical" evidence="6">
    <location>
        <begin position="6"/>
        <end position="26"/>
    </location>
</feature>
<dbReference type="GO" id="GO:0005886">
    <property type="term" value="C:plasma membrane"/>
    <property type="evidence" value="ECO:0007669"/>
    <property type="project" value="UniProtKB-SubCell"/>
</dbReference>
<dbReference type="AlphaFoldDB" id="A0A6L8VJ26"/>
<dbReference type="NCBIfam" id="NF037997">
    <property type="entry name" value="Na_Pi_symport"/>
    <property type="match status" value="1"/>
</dbReference>
<evidence type="ECO:0000313" key="8">
    <source>
        <dbReference type="Proteomes" id="UP000477083"/>
    </source>
</evidence>
<dbReference type="SUPFAM" id="SSF109755">
    <property type="entry name" value="PhoU-like"/>
    <property type="match status" value="1"/>
</dbReference>
<dbReference type="PANTHER" id="PTHR10010">
    <property type="entry name" value="SOLUTE CARRIER FAMILY 34 SODIUM PHOSPHATE , MEMBER 2-RELATED"/>
    <property type="match status" value="1"/>
</dbReference>
<feature type="transmembrane region" description="Helical" evidence="6">
    <location>
        <begin position="47"/>
        <end position="80"/>
    </location>
</feature>
<evidence type="ECO:0000256" key="5">
    <source>
        <dbReference type="ARBA" id="ARBA00023136"/>
    </source>
</evidence>
<evidence type="ECO:0000256" key="4">
    <source>
        <dbReference type="ARBA" id="ARBA00022989"/>
    </source>
</evidence>